<evidence type="ECO:0000313" key="4">
    <source>
        <dbReference type="Proteomes" id="UP000774283"/>
    </source>
</evidence>
<comment type="similarity">
    <text evidence="1">Belongs to the DprA/Smf family.</text>
</comment>
<comment type="caution">
    <text evidence="3">The sequence shown here is derived from an EMBL/GenBank/DDBJ whole genome shotgun (WGS) entry which is preliminary data.</text>
</comment>
<dbReference type="Proteomes" id="UP000774283">
    <property type="component" value="Unassembled WGS sequence"/>
</dbReference>
<name>A0A9X5F963_9MICO</name>
<proteinExistence type="inferred from homology"/>
<organism evidence="3 4">
    <name type="scientific">Sanguibacter hominis ATCC BAA-789</name>
    <dbReference type="NCBI Taxonomy" id="1312740"/>
    <lineage>
        <taxon>Bacteria</taxon>
        <taxon>Bacillati</taxon>
        <taxon>Actinomycetota</taxon>
        <taxon>Actinomycetes</taxon>
        <taxon>Micrococcales</taxon>
        <taxon>Sanguibacteraceae</taxon>
        <taxon>Sanguibacter</taxon>
    </lineage>
</organism>
<dbReference type="InterPro" id="IPR057666">
    <property type="entry name" value="DrpA_SLOG"/>
</dbReference>
<accession>A0A9X5F963</accession>
<dbReference type="GO" id="GO:0009294">
    <property type="term" value="P:DNA-mediated transformation"/>
    <property type="evidence" value="ECO:0007669"/>
    <property type="project" value="InterPro"/>
</dbReference>
<dbReference type="AlphaFoldDB" id="A0A9X5F963"/>
<sequence length="406" mass="41586">MKVSFDTADPVLAAAAWSRVAEPGDTTAGMLVRAVGATAALDWTLAAIGPGAERPAVDGLLERLGVPAVRRSALARRILAGLARWAPRLDGVDPRRELRVLRSLDGSLLLPGARGWPRGADLLGDAAPFCLWVRDGRGDLSDWDAALGRSVALVGARASTDYGTRIAADLAAGLADRRFVVVSGGAYGIDAAAHRGALAAGGTTVAVMAGGVDRLYPAGNRDLLERILVEGGAVVSEVPPGSMPSRTRFLQRNRVIAALAGATVVVEAAWRSGSLSTAAHAARLNRPVGAVPGPVTSMASAGCHRLMREHAAVCVTDADEVAELAGAIGGDAAPERSVEVRATDGLGDAARSVYDALPLRASARVEALAKASGAGPRDVLSGLGELEARGLAVRTGSGWRRDRGPA</sequence>
<feature type="domain" description="Smf/DprA SLOG" evidence="2">
    <location>
        <begin position="112"/>
        <end position="323"/>
    </location>
</feature>
<keyword evidence="4" id="KW-1185">Reference proteome</keyword>
<gene>
    <name evidence="3" type="primary">dprA</name>
    <name evidence="3" type="ORF">HF995_00715</name>
</gene>
<dbReference type="InterPro" id="IPR003488">
    <property type="entry name" value="DprA"/>
</dbReference>
<evidence type="ECO:0000259" key="2">
    <source>
        <dbReference type="Pfam" id="PF02481"/>
    </source>
</evidence>
<reference evidence="3 4" key="1">
    <citation type="submission" date="2020-04" db="EMBL/GenBank/DDBJ databases">
        <title>MicrobeNet Type strains.</title>
        <authorList>
            <person name="Nicholson A.C."/>
        </authorList>
    </citation>
    <scope>NUCLEOTIDE SEQUENCE [LARGE SCALE GENOMIC DNA]</scope>
    <source>
        <strain evidence="3 4">ATCC BAA-789</strain>
    </source>
</reference>
<dbReference type="RefSeq" id="WP_168445930.1">
    <property type="nucleotide sequence ID" value="NZ_JAAXOW010000001.1"/>
</dbReference>
<dbReference type="EMBL" id="JAAXOW010000001">
    <property type="protein sequence ID" value="NKX91809.1"/>
    <property type="molecule type" value="Genomic_DNA"/>
</dbReference>
<dbReference type="Pfam" id="PF02481">
    <property type="entry name" value="DNA_processg_A"/>
    <property type="match status" value="1"/>
</dbReference>
<dbReference type="PANTHER" id="PTHR43022:SF1">
    <property type="entry name" value="PROTEIN SMF"/>
    <property type="match status" value="1"/>
</dbReference>
<evidence type="ECO:0000256" key="1">
    <source>
        <dbReference type="ARBA" id="ARBA00006525"/>
    </source>
</evidence>
<dbReference type="PANTHER" id="PTHR43022">
    <property type="entry name" value="PROTEIN SMF"/>
    <property type="match status" value="1"/>
</dbReference>
<dbReference type="SUPFAM" id="SSF102405">
    <property type="entry name" value="MCP/YpsA-like"/>
    <property type="match status" value="1"/>
</dbReference>
<protein>
    <submittedName>
        <fullName evidence="3">DNA-protecting protein DprA</fullName>
    </submittedName>
</protein>
<evidence type="ECO:0000313" key="3">
    <source>
        <dbReference type="EMBL" id="NKX91809.1"/>
    </source>
</evidence>
<dbReference type="Gene3D" id="3.40.50.450">
    <property type="match status" value="1"/>
</dbReference>
<dbReference type="NCBIfam" id="TIGR00732">
    <property type="entry name" value="dprA"/>
    <property type="match status" value="1"/>
</dbReference>